<dbReference type="RefSeq" id="WP_264788770.1">
    <property type="nucleotide sequence ID" value="NZ_AP026867.1"/>
</dbReference>
<protein>
    <submittedName>
        <fullName evidence="1">Uncharacterized protein</fullName>
    </submittedName>
</protein>
<keyword evidence="2" id="KW-1185">Reference proteome</keyword>
<sequence>MAEKNKKDPKTHDELKGFDIKINEFGEIVSSYSVEKLNGFLNENVEDKKLKEREEKGDS</sequence>
<name>A0A915YIB8_9BACT</name>
<evidence type="ECO:0000313" key="2">
    <source>
        <dbReference type="Proteomes" id="UP001060919"/>
    </source>
</evidence>
<dbReference type="EMBL" id="AP026867">
    <property type="protein sequence ID" value="BDS13501.1"/>
    <property type="molecule type" value="Genomic_DNA"/>
</dbReference>
<proteinExistence type="predicted"/>
<accession>A0A915YIB8</accession>
<dbReference type="KEGG" id="aup:AsAng_0042390"/>
<dbReference type="AlphaFoldDB" id="A0A915YIB8"/>
<gene>
    <name evidence="1" type="ORF">AsAng_0042390</name>
</gene>
<reference evidence="1" key="1">
    <citation type="submission" date="2022-09" db="EMBL/GenBank/DDBJ databases">
        <title>Aureispira anguillicida sp. nov., isolated from Leptocephalus of Japanese eel Anguilla japonica.</title>
        <authorList>
            <person name="Yuasa K."/>
            <person name="Mekata T."/>
            <person name="Ikunari K."/>
        </authorList>
    </citation>
    <scope>NUCLEOTIDE SEQUENCE</scope>
    <source>
        <strain evidence="1">EL160426</strain>
    </source>
</reference>
<dbReference type="Proteomes" id="UP001060919">
    <property type="component" value="Chromosome"/>
</dbReference>
<organism evidence="1 2">
    <name type="scientific">Aureispira anguillae</name>
    <dbReference type="NCBI Taxonomy" id="2864201"/>
    <lineage>
        <taxon>Bacteria</taxon>
        <taxon>Pseudomonadati</taxon>
        <taxon>Bacteroidota</taxon>
        <taxon>Saprospiria</taxon>
        <taxon>Saprospirales</taxon>
        <taxon>Saprospiraceae</taxon>
        <taxon>Aureispira</taxon>
    </lineage>
</organism>
<evidence type="ECO:0000313" key="1">
    <source>
        <dbReference type="EMBL" id="BDS13501.1"/>
    </source>
</evidence>